<evidence type="ECO:0000256" key="1">
    <source>
        <dbReference type="SAM" id="MobiDB-lite"/>
    </source>
</evidence>
<proteinExistence type="predicted"/>
<dbReference type="EMBL" id="HBHU01010430">
    <property type="protein sequence ID" value="CAE0024052.1"/>
    <property type="molecule type" value="Transcribed_RNA"/>
</dbReference>
<organism evidence="2">
    <name type="scientific">Chloropicon laureae</name>
    <dbReference type="NCBI Taxonomy" id="464258"/>
    <lineage>
        <taxon>Eukaryota</taxon>
        <taxon>Viridiplantae</taxon>
        <taxon>Chlorophyta</taxon>
        <taxon>Chloropicophyceae</taxon>
        <taxon>Chloropicales</taxon>
        <taxon>Chloropicaceae</taxon>
        <taxon>Chloropicon</taxon>
    </lineage>
</organism>
<protein>
    <submittedName>
        <fullName evidence="2">Uncharacterized protein</fullName>
    </submittedName>
</protein>
<accession>A0A7S2Z5P7</accession>
<sequence length="235" mass="25766">MGFDWGVNVSVEYNLPLDESLWQGEWGLLDLTLKVLRWKPTPPLPGELASREVGGRDGVKSQRKKAAQDEKAPVEDPEDPPRCPWSPDEFTGRKKELAQRLVNLGEKNLLLLDVAEVIAEAFQFALKDLLGPDQSKKYCLELEDGGAYGEADQGAQEESARLIYTPSLTRTMGGLDVGRGGVNVPWGVKLTPIPRFSAAEEAEARVTLIKICKEIFGVAPTEEPAWRLATCAHGG</sequence>
<feature type="compositionally biased region" description="Basic and acidic residues" evidence="1">
    <location>
        <begin position="49"/>
        <end position="74"/>
    </location>
</feature>
<evidence type="ECO:0000313" key="2">
    <source>
        <dbReference type="EMBL" id="CAE0024052.1"/>
    </source>
</evidence>
<reference evidence="2" key="1">
    <citation type="submission" date="2021-01" db="EMBL/GenBank/DDBJ databases">
        <authorList>
            <person name="Corre E."/>
            <person name="Pelletier E."/>
            <person name="Niang G."/>
            <person name="Scheremetjew M."/>
            <person name="Finn R."/>
            <person name="Kale V."/>
            <person name="Holt S."/>
            <person name="Cochrane G."/>
            <person name="Meng A."/>
            <person name="Brown T."/>
            <person name="Cohen L."/>
        </authorList>
    </citation>
    <scope>NUCLEOTIDE SEQUENCE</scope>
    <source>
        <strain evidence="2">RCC856</strain>
    </source>
</reference>
<name>A0A7S2Z5P7_9CHLO</name>
<gene>
    <name evidence="2" type="ORF">CLAU1311_LOCUS6787</name>
</gene>
<feature type="region of interest" description="Disordered" evidence="1">
    <location>
        <begin position="42"/>
        <end position="89"/>
    </location>
</feature>
<dbReference type="AlphaFoldDB" id="A0A7S2Z5P7"/>